<dbReference type="AlphaFoldDB" id="A0A061SAT6"/>
<dbReference type="PROSITE" id="PS00065">
    <property type="entry name" value="D_2_HYDROXYACID_DH_1"/>
    <property type="match status" value="1"/>
</dbReference>
<dbReference type="PANTHER" id="PTHR42938:SF47">
    <property type="entry name" value="HYDROXYPYRUVATE REDUCTASE"/>
    <property type="match status" value="1"/>
</dbReference>
<dbReference type="InterPro" id="IPR006139">
    <property type="entry name" value="D-isomer_2_OHA_DH_cat_dom"/>
</dbReference>
<feature type="compositionally biased region" description="Polar residues" evidence="6">
    <location>
        <begin position="10"/>
        <end position="22"/>
    </location>
</feature>
<organism evidence="8">
    <name type="scientific">Tetraselmis sp. GSL018</name>
    <dbReference type="NCBI Taxonomy" id="582737"/>
    <lineage>
        <taxon>Eukaryota</taxon>
        <taxon>Viridiplantae</taxon>
        <taxon>Chlorophyta</taxon>
        <taxon>core chlorophytes</taxon>
        <taxon>Chlorodendrophyceae</taxon>
        <taxon>Chlorodendrales</taxon>
        <taxon>Chlorodendraceae</taxon>
        <taxon>Tetraselmis</taxon>
    </lineage>
</organism>
<dbReference type="UniPathway" id="UPA00135">
    <property type="reaction ID" value="UER00196"/>
</dbReference>
<dbReference type="SUPFAM" id="SSF52283">
    <property type="entry name" value="Formate/glycerate dehydrogenase catalytic domain-like"/>
    <property type="match status" value="1"/>
</dbReference>
<dbReference type="EMBL" id="GBEZ01003781">
    <property type="protein sequence ID" value="JAC81383.1"/>
    <property type="molecule type" value="Transcribed_RNA"/>
</dbReference>
<sequence length="526" mass="56407">MVAVSVAGRPTSTAGIPSTAVRSSRRFDRATVANKPGAPIRTFFSAQRQRAGAVRASSHDEEIELIQKMLDLAKQRKEEAETTASQGASDVEGYSGPAFNIKTFNAISDVGLRKFEPGKYKVSGKSEDLPGGEMAIMLRSHKLQEEEVPPTVRCIARCGAGVNNIPVDRMTDLGIPVFNTPGANANAVKELVVCSLLLASRGILEGNNHVNNVINKEENFDYDKISARIEKDKKMFAGCEIAGKTLGVVGLGQIGGRVVQAALGLGMNVIGYDPVLSLDAAWMLPGDRMTRAKDIDQLLKQSDYISVHVPYIKGENGTHHMINAENLKLCRPNVHLLNFARGEIIDGAAVKAMYDSGALTGKYVSDFSDPDLMGHPRHLVLPHLGASTEEAEENSAAMAAETIKDFLLTGAIRNSVNFPTVSLGMVDAPNGGRLCIVNKNDPGVLGSITTFLGNRGINILQQINASRGNIAYTVIDMGLLPEDPAGLQEDLASSCDGVITSRFIGNPFQDEIGTPGTYYKVTWDEA</sequence>
<feature type="region of interest" description="Disordered" evidence="6">
    <location>
        <begin position="1"/>
        <end position="22"/>
    </location>
</feature>
<gene>
    <name evidence="8" type="primary">PHGDH</name>
    <name evidence="8" type="ORF">TSPGSL018_8058</name>
</gene>
<reference evidence="8" key="1">
    <citation type="submission" date="2014-05" db="EMBL/GenBank/DDBJ databases">
        <title>The transcriptome of the halophilic microalga Tetraselmis sp. GSL018 isolated from the Great Salt Lake, Utah.</title>
        <authorList>
            <person name="Jinkerson R.E."/>
            <person name="D'Adamo S."/>
            <person name="Posewitz M.C."/>
        </authorList>
    </citation>
    <scope>NUCLEOTIDE SEQUENCE</scope>
    <source>
        <strain evidence="8">GSL018</strain>
    </source>
</reference>
<evidence type="ECO:0000256" key="2">
    <source>
        <dbReference type="ARBA" id="ARBA00013143"/>
    </source>
</evidence>
<evidence type="ECO:0000256" key="4">
    <source>
        <dbReference type="ARBA" id="ARBA00023027"/>
    </source>
</evidence>
<dbReference type="InterPro" id="IPR006140">
    <property type="entry name" value="D-isomer_DH_NAD-bd"/>
</dbReference>
<dbReference type="InterPro" id="IPR002912">
    <property type="entry name" value="ACT_dom"/>
</dbReference>
<comment type="pathway">
    <text evidence="1">Amino-acid biosynthesis; L-serine biosynthesis; L-serine from 3-phospho-D-glycerate: step 1/3.</text>
</comment>
<feature type="domain" description="ACT" evidence="7">
    <location>
        <begin position="433"/>
        <end position="506"/>
    </location>
</feature>
<dbReference type="Gene3D" id="3.30.70.260">
    <property type="match status" value="1"/>
</dbReference>
<dbReference type="Pfam" id="PF00389">
    <property type="entry name" value="2-Hacid_dh"/>
    <property type="match status" value="1"/>
</dbReference>
<proteinExistence type="predicted"/>
<dbReference type="GO" id="GO:0051287">
    <property type="term" value="F:NAD binding"/>
    <property type="evidence" value="ECO:0007669"/>
    <property type="project" value="InterPro"/>
</dbReference>
<dbReference type="InterPro" id="IPR045865">
    <property type="entry name" value="ACT-like_dom_sf"/>
</dbReference>
<dbReference type="SUPFAM" id="SSF55021">
    <property type="entry name" value="ACT-like"/>
    <property type="match status" value="1"/>
</dbReference>
<accession>A0A061SAT6</accession>
<name>A0A061SAT6_9CHLO</name>
<evidence type="ECO:0000256" key="3">
    <source>
        <dbReference type="ARBA" id="ARBA00023002"/>
    </source>
</evidence>
<evidence type="ECO:0000256" key="1">
    <source>
        <dbReference type="ARBA" id="ARBA00005216"/>
    </source>
</evidence>
<evidence type="ECO:0000313" key="8">
    <source>
        <dbReference type="EMBL" id="JAC81383.1"/>
    </source>
</evidence>
<dbReference type="EC" id="1.1.1.95" evidence="2"/>
<dbReference type="CDD" id="cd12174">
    <property type="entry name" value="PGDH_like_3"/>
    <property type="match status" value="1"/>
</dbReference>
<keyword evidence="4" id="KW-0520">NAD</keyword>
<keyword evidence="3" id="KW-0560">Oxidoreductase</keyword>
<dbReference type="FunFam" id="3.40.50.720:FF:000584">
    <property type="entry name" value="D-3-phosphoglycerate dehydrogenase"/>
    <property type="match status" value="1"/>
</dbReference>
<dbReference type="PANTHER" id="PTHR42938">
    <property type="entry name" value="FORMATE DEHYDROGENASE 1"/>
    <property type="match status" value="1"/>
</dbReference>
<evidence type="ECO:0000256" key="6">
    <source>
        <dbReference type="SAM" id="MobiDB-lite"/>
    </source>
</evidence>
<dbReference type="PROSITE" id="PS51671">
    <property type="entry name" value="ACT"/>
    <property type="match status" value="1"/>
</dbReference>
<dbReference type="Gene3D" id="3.40.50.720">
    <property type="entry name" value="NAD(P)-binding Rossmann-like Domain"/>
    <property type="match status" value="2"/>
</dbReference>
<dbReference type="GO" id="GO:0004617">
    <property type="term" value="F:phosphoglycerate dehydrogenase activity"/>
    <property type="evidence" value="ECO:0007669"/>
    <property type="project" value="UniProtKB-EC"/>
</dbReference>
<dbReference type="SUPFAM" id="SSF51735">
    <property type="entry name" value="NAD(P)-binding Rossmann-fold domains"/>
    <property type="match status" value="1"/>
</dbReference>
<protein>
    <recommendedName>
        <fullName evidence="2">phosphoglycerate dehydrogenase</fullName>
        <ecNumber evidence="2">1.1.1.95</ecNumber>
    </recommendedName>
</protein>
<evidence type="ECO:0000256" key="5">
    <source>
        <dbReference type="ARBA" id="ARBA00048731"/>
    </source>
</evidence>
<dbReference type="Pfam" id="PF02826">
    <property type="entry name" value="2-Hacid_dh_C"/>
    <property type="match status" value="1"/>
</dbReference>
<evidence type="ECO:0000259" key="7">
    <source>
        <dbReference type="PROSITE" id="PS51671"/>
    </source>
</evidence>
<comment type="catalytic activity">
    <reaction evidence="5">
        <text>(2R)-3-phosphoglycerate + NAD(+) = 3-phosphooxypyruvate + NADH + H(+)</text>
        <dbReference type="Rhea" id="RHEA:12641"/>
        <dbReference type="ChEBI" id="CHEBI:15378"/>
        <dbReference type="ChEBI" id="CHEBI:18110"/>
        <dbReference type="ChEBI" id="CHEBI:57540"/>
        <dbReference type="ChEBI" id="CHEBI:57945"/>
        <dbReference type="ChEBI" id="CHEBI:58272"/>
        <dbReference type="EC" id="1.1.1.95"/>
    </reaction>
</comment>
<dbReference type="InterPro" id="IPR029752">
    <property type="entry name" value="D-isomer_DH_CS1"/>
</dbReference>
<dbReference type="InterPro" id="IPR036291">
    <property type="entry name" value="NAD(P)-bd_dom_sf"/>
</dbReference>